<proteinExistence type="predicted"/>
<gene>
    <name evidence="2" type="ORF">SCODWIG_03024</name>
</gene>
<feature type="region of interest" description="Disordered" evidence="1">
    <location>
        <begin position="88"/>
        <end position="116"/>
    </location>
</feature>
<keyword evidence="3" id="KW-1185">Reference proteome</keyword>
<accession>A0A376B9A0</accession>
<dbReference type="AlphaFoldDB" id="A0A376B9A0"/>
<dbReference type="PANTHER" id="PTHR28207:SF1">
    <property type="entry name" value="ATP SYNTHASE SUBUNIT H, MITOCHONDRIAL"/>
    <property type="match status" value="1"/>
</dbReference>
<dbReference type="Pfam" id="PF10775">
    <property type="entry name" value="ATP_sub_h"/>
    <property type="match status" value="1"/>
</dbReference>
<dbReference type="GO" id="GO:0046933">
    <property type="term" value="F:proton-transporting ATP synthase activity, rotational mechanism"/>
    <property type="evidence" value="ECO:0007669"/>
    <property type="project" value="TreeGrafter"/>
</dbReference>
<sequence>MFALKRVALQTTSRRLLSSTLIRRNVIQDLYLKELNSVRLPEINLADANVKHWSPPVAPVFTNELANATDAKTLKSYEEEPVEVVQTNAAEEGADASTAAEEDWLVLEEEPEEEHH</sequence>
<dbReference type="VEuPathDB" id="FungiDB:SCODWIG_03024"/>
<evidence type="ECO:0000313" key="3">
    <source>
        <dbReference type="Proteomes" id="UP000262825"/>
    </source>
</evidence>
<feature type="compositionally biased region" description="Low complexity" evidence="1">
    <location>
        <begin position="89"/>
        <end position="99"/>
    </location>
</feature>
<organism evidence="2 3">
    <name type="scientific">Saccharomycodes ludwigii</name>
    <dbReference type="NCBI Taxonomy" id="36035"/>
    <lineage>
        <taxon>Eukaryota</taxon>
        <taxon>Fungi</taxon>
        <taxon>Dikarya</taxon>
        <taxon>Ascomycota</taxon>
        <taxon>Saccharomycotina</taxon>
        <taxon>Saccharomycetes</taxon>
        <taxon>Saccharomycodales</taxon>
        <taxon>Saccharomycodaceae</taxon>
        <taxon>Saccharomycodes</taxon>
    </lineage>
</organism>
<evidence type="ECO:0000313" key="2">
    <source>
        <dbReference type="EMBL" id="SSD61263.1"/>
    </source>
</evidence>
<dbReference type="OrthoDB" id="274752at2759"/>
<evidence type="ECO:0008006" key="4">
    <source>
        <dbReference type="Google" id="ProtNLM"/>
    </source>
</evidence>
<name>A0A376B9A0_9ASCO</name>
<dbReference type="Proteomes" id="UP000262825">
    <property type="component" value="Unassembled WGS sequence"/>
</dbReference>
<feature type="compositionally biased region" description="Acidic residues" evidence="1">
    <location>
        <begin position="100"/>
        <end position="116"/>
    </location>
</feature>
<evidence type="ECO:0000256" key="1">
    <source>
        <dbReference type="SAM" id="MobiDB-lite"/>
    </source>
</evidence>
<dbReference type="EMBL" id="UFAJ01000629">
    <property type="protein sequence ID" value="SSD61263.1"/>
    <property type="molecule type" value="Genomic_DNA"/>
</dbReference>
<dbReference type="InterPro" id="IPR019711">
    <property type="entry name" value="ATP_synth_F0_suH"/>
</dbReference>
<protein>
    <recommendedName>
        <fullName evidence="4">ATP synthase subunit H, mitochondrial</fullName>
    </recommendedName>
</protein>
<reference evidence="3" key="1">
    <citation type="submission" date="2018-06" db="EMBL/GenBank/DDBJ databases">
        <authorList>
            <person name="Guldener U."/>
        </authorList>
    </citation>
    <scope>NUCLEOTIDE SEQUENCE [LARGE SCALE GENOMIC DNA]</scope>
    <source>
        <strain evidence="3">UTAD17</strain>
    </source>
</reference>
<dbReference type="PANTHER" id="PTHR28207">
    <property type="entry name" value="ATP SYNTHASE SUBUNIT H, MITOCHONDRIAL"/>
    <property type="match status" value="1"/>
</dbReference>